<comment type="caution">
    <text evidence="2">The sequence shown here is derived from an EMBL/GenBank/DDBJ whole genome shotgun (WGS) entry which is preliminary data.</text>
</comment>
<keyword evidence="1" id="KW-0812">Transmembrane</keyword>
<name>A0A917G393_9BACI</name>
<feature type="transmembrane region" description="Helical" evidence="1">
    <location>
        <begin position="7"/>
        <end position="35"/>
    </location>
</feature>
<evidence type="ECO:0000313" key="2">
    <source>
        <dbReference type="EMBL" id="GGG19634.1"/>
    </source>
</evidence>
<proteinExistence type="predicted"/>
<keyword evidence="3" id="KW-1185">Reference proteome</keyword>
<feature type="transmembrane region" description="Helical" evidence="1">
    <location>
        <begin position="41"/>
        <end position="60"/>
    </location>
</feature>
<keyword evidence="1" id="KW-0472">Membrane</keyword>
<dbReference type="Proteomes" id="UP000616608">
    <property type="component" value="Unassembled WGS sequence"/>
</dbReference>
<accession>A0A917G393</accession>
<dbReference type="RefSeq" id="WP_188614173.1">
    <property type="nucleotide sequence ID" value="NZ_BMJT01000003.1"/>
</dbReference>
<dbReference type="AlphaFoldDB" id="A0A917G393"/>
<sequence length="275" mass="31943">MLKIKNIVIILGIIIIAPLILGVIITYCDVFAVIAGDAESWIAFWGSYLGGIVGLMAVMYTTHIMLKQQDENHKEIMKQQEVAIEAAAEANDKKERKRFKTIYYIEKQEKTLHQLVLFKENYCEYSLTVDKFLTIFRTMEGRLKSSHKDNHELFIKYKEEFKEKSKEFSSKGNDSITMIEVLEAQFRMYKLDEKKLQEVHECIKEIEILDINIIKEITHICDKAEYYQGSYKFADIKNVCVNANKKGLLIEGVLQQLSDIIEQNVKDLQAKIDKL</sequence>
<evidence type="ECO:0000256" key="1">
    <source>
        <dbReference type="SAM" id="Phobius"/>
    </source>
</evidence>
<dbReference type="EMBL" id="BMJT01000003">
    <property type="protein sequence ID" value="GGG19634.1"/>
    <property type="molecule type" value="Genomic_DNA"/>
</dbReference>
<keyword evidence="1" id="KW-1133">Transmembrane helix</keyword>
<evidence type="ECO:0000313" key="3">
    <source>
        <dbReference type="Proteomes" id="UP000616608"/>
    </source>
</evidence>
<gene>
    <name evidence="2" type="ORF">GCM10007425_12600</name>
</gene>
<reference evidence="2" key="2">
    <citation type="submission" date="2020-09" db="EMBL/GenBank/DDBJ databases">
        <authorList>
            <person name="Sun Q."/>
            <person name="Zhou Y."/>
        </authorList>
    </citation>
    <scope>NUCLEOTIDE SEQUENCE</scope>
    <source>
        <strain evidence="2">CGMCC 1.15760</strain>
    </source>
</reference>
<organism evidence="2 3">
    <name type="scientific">Lysinibacillus alkalisoli</name>
    <dbReference type="NCBI Taxonomy" id="1911548"/>
    <lineage>
        <taxon>Bacteria</taxon>
        <taxon>Bacillati</taxon>
        <taxon>Bacillota</taxon>
        <taxon>Bacilli</taxon>
        <taxon>Bacillales</taxon>
        <taxon>Bacillaceae</taxon>
        <taxon>Lysinibacillus</taxon>
    </lineage>
</organism>
<protein>
    <submittedName>
        <fullName evidence="2">Uncharacterized protein</fullName>
    </submittedName>
</protein>
<reference evidence="2" key="1">
    <citation type="journal article" date="2014" name="Int. J. Syst. Evol. Microbiol.">
        <title>Complete genome sequence of Corynebacterium casei LMG S-19264T (=DSM 44701T), isolated from a smear-ripened cheese.</title>
        <authorList>
            <consortium name="US DOE Joint Genome Institute (JGI-PGF)"/>
            <person name="Walter F."/>
            <person name="Albersmeier A."/>
            <person name="Kalinowski J."/>
            <person name="Ruckert C."/>
        </authorList>
    </citation>
    <scope>NUCLEOTIDE SEQUENCE</scope>
    <source>
        <strain evidence="2">CGMCC 1.15760</strain>
    </source>
</reference>